<evidence type="ECO:0000313" key="7">
    <source>
        <dbReference type="Proteomes" id="UP001515500"/>
    </source>
</evidence>
<dbReference type="CDD" id="cd06156">
    <property type="entry name" value="eu_AANH_C_2"/>
    <property type="match status" value="1"/>
</dbReference>
<dbReference type="NCBIfam" id="TIGR00290">
    <property type="entry name" value="MJ0570_dom"/>
    <property type="match status" value="1"/>
</dbReference>
<dbReference type="RefSeq" id="XP_039116767.1">
    <property type="nucleotide sequence ID" value="XM_039260833.1"/>
</dbReference>
<protein>
    <recommendedName>
        <fullName evidence="2">Diphthine--ammonia ligase</fullName>
        <ecNumber evidence="1">6.3.1.14</ecNumber>
    </recommendedName>
    <alternativeName>
        <fullName evidence="3">Diphthamide synthase</fullName>
    </alternativeName>
    <alternativeName>
        <fullName evidence="4">Diphthamide synthetase</fullName>
    </alternativeName>
</protein>
<dbReference type="PANTHER" id="PTHR12196">
    <property type="entry name" value="DOMAIN OF UNKNOWN FUNCTION 71 DUF71 -CONTAINING PROTEIN"/>
    <property type="match status" value="1"/>
</dbReference>
<dbReference type="GeneID" id="120252713"/>
<evidence type="ECO:0000256" key="2">
    <source>
        <dbReference type="ARBA" id="ARBA00018426"/>
    </source>
</evidence>
<dbReference type="Pfam" id="PF01902">
    <property type="entry name" value="Diphthami_syn_2"/>
    <property type="match status" value="1"/>
</dbReference>
<dbReference type="EC" id="6.3.1.14" evidence="1"/>
<sequence length="733" mass="81313">MKVVALVSGGKDSCYAMMRCIHYGHEIVALANLMPLDDSVDELDSYMYQTVGHQIITSYAECMGIPLFRRRIRGSTRHAHLSYSITPGDEVEDMFILLSEIKQYFPFINAVSSGAIASDYQRLRVESVCSRLGLVSLAYLWKQDQTLLLDEMIEKGIVAIIIKVAAMGLVPAKHLGKELADLQPHLLQMKEFCGINVCGEGGEYETLTLDCPLFKNARIVLDKFQILLHSPDSIAPVGILHPIAFHLEYKKDISSLRGAGGNIDGCSDKMGCVHVVEGSSTDSCIVRCQSSHPVPDNYSYEHLRLCISTTKRDVFSVGCWIEGPSLGLPEDLTAVLWRIESLLRTEGFDWVDVLYIHLYISDMKHFALANEVYVKFITEKKCSLGVPSRSTIELPLKQVGYGHAYVEVLVASDRSKRVLHVQSISCWAPSCIGPYSQATLDKEVLYMAGQLGLDPPTMELCAGGLVAELVQALENSEAIANCFNSSLASAILIVVYCSAYLQSSERYKIQQMITDFLKQKVSEMQTACICSAFDPIFLYVLAPDLPKGALVEVKPVLHIPENSEESVETNLHQDHDKKPHDRVLEYARWHDSCCQNYIVSEKICAVLVSVTKDVAADICGKNLQNAQGFEANGFVKDMKTIVKFCINLLDKILVENNFSWEDLKSLRVYFTTDLSTTADVLSLTISEVLGEFAEVGKRVQVNEPIFNLIPVLGSGGSSFMDDLITCELFASKL</sequence>
<dbReference type="Proteomes" id="UP001515500">
    <property type="component" value="Chromosome 22"/>
</dbReference>
<keyword evidence="7" id="KW-1185">Reference proteome</keyword>
<dbReference type="InterPro" id="IPR014729">
    <property type="entry name" value="Rossmann-like_a/b/a_fold"/>
</dbReference>
<evidence type="ECO:0000313" key="8">
    <source>
        <dbReference type="RefSeq" id="XP_039116767.1"/>
    </source>
</evidence>
<dbReference type="GO" id="GO:0017183">
    <property type="term" value="P:protein histidyl modification to diphthamide"/>
    <property type="evidence" value="ECO:0007669"/>
    <property type="project" value="TreeGrafter"/>
</dbReference>
<dbReference type="FunFam" id="3.90.1490.10:FF:000002">
    <property type="entry name" value="Diphthine--ammonia ligase"/>
    <property type="match status" value="1"/>
</dbReference>
<dbReference type="InterPro" id="IPR002761">
    <property type="entry name" value="Diphthami_syn_dom"/>
</dbReference>
<dbReference type="GO" id="GO:0017178">
    <property type="term" value="F:diphthine-ammonia ligase activity"/>
    <property type="evidence" value="ECO:0007669"/>
    <property type="project" value="UniProtKB-EC"/>
</dbReference>
<name>A0AB40APB0_DIOCR</name>
<dbReference type="FunFam" id="3.40.50.620:FF:000069">
    <property type="entry name" value="diphthine--ammonia ligase"/>
    <property type="match status" value="1"/>
</dbReference>
<dbReference type="Pfam" id="PF01042">
    <property type="entry name" value="Ribonuc_L-PSP"/>
    <property type="match status" value="2"/>
</dbReference>
<organism evidence="7 8">
    <name type="scientific">Dioscorea cayennensis subsp. rotundata</name>
    <name type="common">White Guinea yam</name>
    <name type="synonym">Dioscorea rotundata</name>
    <dbReference type="NCBI Taxonomy" id="55577"/>
    <lineage>
        <taxon>Eukaryota</taxon>
        <taxon>Viridiplantae</taxon>
        <taxon>Streptophyta</taxon>
        <taxon>Embryophyta</taxon>
        <taxon>Tracheophyta</taxon>
        <taxon>Spermatophyta</taxon>
        <taxon>Magnoliopsida</taxon>
        <taxon>Liliopsida</taxon>
        <taxon>Dioscoreales</taxon>
        <taxon>Dioscoreaceae</taxon>
        <taxon>Dioscorea</taxon>
    </lineage>
</organism>
<dbReference type="SUPFAM" id="SSF52402">
    <property type="entry name" value="Adenine nucleotide alpha hydrolases-like"/>
    <property type="match status" value="1"/>
</dbReference>
<proteinExistence type="predicted"/>
<dbReference type="SUPFAM" id="SSF55298">
    <property type="entry name" value="YjgF-like"/>
    <property type="match status" value="2"/>
</dbReference>
<dbReference type="AlphaFoldDB" id="A0AB40APB0"/>
<evidence type="ECO:0000256" key="5">
    <source>
        <dbReference type="ARBA" id="ARBA00048108"/>
    </source>
</evidence>
<evidence type="ECO:0000259" key="6">
    <source>
        <dbReference type="Pfam" id="PF01902"/>
    </source>
</evidence>
<dbReference type="InterPro" id="IPR030662">
    <property type="entry name" value="DPH6/MJ0570"/>
</dbReference>
<dbReference type="FunFam" id="3.30.1330.40:FF:000016">
    <property type="entry name" value="Endoribonuclease"/>
    <property type="match status" value="1"/>
</dbReference>
<dbReference type="Gene3D" id="3.40.50.620">
    <property type="entry name" value="HUPs"/>
    <property type="match status" value="1"/>
</dbReference>
<dbReference type="InterPro" id="IPR006175">
    <property type="entry name" value="YjgF/YER057c/UK114"/>
</dbReference>
<dbReference type="Gene3D" id="3.90.1490.10">
    <property type="entry name" value="putative n-type atp pyrophosphatase, domain 2"/>
    <property type="match status" value="1"/>
</dbReference>
<comment type="catalytic activity">
    <reaction evidence="5">
        <text>diphthine-[translation elongation factor 2] + NH4(+) + ATP = diphthamide-[translation elongation factor 2] + AMP + diphosphate + H(+)</text>
        <dbReference type="Rhea" id="RHEA:19753"/>
        <dbReference type="Rhea" id="RHEA-COMP:10172"/>
        <dbReference type="Rhea" id="RHEA-COMP:10174"/>
        <dbReference type="ChEBI" id="CHEBI:15378"/>
        <dbReference type="ChEBI" id="CHEBI:16692"/>
        <dbReference type="ChEBI" id="CHEBI:28938"/>
        <dbReference type="ChEBI" id="CHEBI:30616"/>
        <dbReference type="ChEBI" id="CHEBI:33019"/>
        <dbReference type="ChEBI" id="CHEBI:82696"/>
        <dbReference type="ChEBI" id="CHEBI:456215"/>
        <dbReference type="EC" id="6.3.1.14"/>
    </reaction>
</comment>
<gene>
    <name evidence="8" type="primary">LOC120252713</name>
</gene>
<dbReference type="CDD" id="cd01994">
    <property type="entry name" value="AANH_PF0828-like"/>
    <property type="match status" value="1"/>
</dbReference>
<evidence type="ECO:0000256" key="3">
    <source>
        <dbReference type="ARBA" id="ARBA00029814"/>
    </source>
</evidence>
<dbReference type="Gene3D" id="3.30.1330.40">
    <property type="entry name" value="RutC-like"/>
    <property type="match status" value="2"/>
</dbReference>
<feature type="domain" description="Diphthamide synthase" evidence="6">
    <location>
        <begin position="1"/>
        <end position="225"/>
    </location>
</feature>
<evidence type="ECO:0000256" key="4">
    <source>
        <dbReference type="ARBA" id="ARBA00031552"/>
    </source>
</evidence>
<reference evidence="8" key="1">
    <citation type="submission" date="2025-08" db="UniProtKB">
        <authorList>
            <consortium name="RefSeq"/>
        </authorList>
    </citation>
    <scope>IDENTIFICATION</scope>
</reference>
<evidence type="ECO:0000256" key="1">
    <source>
        <dbReference type="ARBA" id="ARBA00012089"/>
    </source>
</evidence>
<accession>A0AB40APB0</accession>
<dbReference type="PANTHER" id="PTHR12196:SF2">
    <property type="entry name" value="DIPHTHINE--AMMONIA LIGASE"/>
    <property type="match status" value="1"/>
</dbReference>
<dbReference type="InterPro" id="IPR035959">
    <property type="entry name" value="RutC-like_sf"/>
</dbReference>